<dbReference type="STRING" id="1834516.BL253_05425"/>
<dbReference type="Gene3D" id="1.20.1260.10">
    <property type="match status" value="1"/>
</dbReference>
<accession>A0A1V2IJ58</accession>
<evidence type="ECO:0000313" key="4">
    <source>
        <dbReference type="EMBL" id="ONH32461.1"/>
    </source>
</evidence>
<name>A0A1V2IJ58_9ACTN</name>
<dbReference type="InterPro" id="IPR002177">
    <property type="entry name" value="DPS_DNA-bd"/>
</dbReference>
<dbReference type="GO" id="GO:0008199">
    <property type="term" value="F:ferric iron binding"/>
    <property type="evidence" value="ECO:0007669"/>
    <property type="project" value="InterPro"/>
</dbReference>
<dbReference type="RefSeq" id="WP_076814122.1">
    <property type="nucleotide sequence ID" value="NZ_MOMC01000010.1"/>
</dbReference>
<feature type="domain" description="Ferritin/DPS" evidence="3">
    <location>
        <begin position="18"/>
        <end position="155"/>
    </location>
</feature>
<dbReference type="PIRSF" id="PIRSF005900">
    <property type="entry name" value="Dps"/>
    <property type="match status" value="1"/>
</dbReference>
<sequence>MTAIRSPLADDARTVTGEALQGMVVDLIDLSLFAKQLHWNVTGRTFRSIHRQLDQAVDVARRHTDLAAERAVAIGVNPDGQVGTVAHRGQIHGVESGYVQDEKVVRLMTDVLADVITRTRGRMDATAEPDPVTQDLIIDALKELEMQHWMFQAMI</sequence>
<evidence type="ECO:0000256" key="2">
    <source>
        <dbReference type="RuleBase" id="RU003875"/>
    </source>
</evidence>
<evidence type="ECO:0000256" key="1">
    <source>
        <dbReference type="ARBA" id="ARBA00009497"/>
    </source>
</evidence>
<dbReference type="EMBL" id="MOMC01000010">
    <property type="protein sequence ID" value="ONH32461.1"/>
    <property type="molecule type" value="Genomic_DNA"/>
</dbReference>
<comment type="similarity">
    <text evidence="1 2">Belongs to the Dps family.</text>
</comment>
<dbReference type="InterPro" id="IPR012347">
    <property type="entry name" value="Ferritin-like"/>
</dbReference>
<dbReference type="CDD" id="cd01043">
    <property type="entry name" value="DPS"/>
    <property type="match status" value="1"/>
</dbReference>
<dbReference type="Pfam" id="PF00210">
    <property type="entry name" value="Ferritin"/>
    <property type="match status" value="1"/>
</dbReference>
<comment type="caution">
    <text evidence="4">The sequence shown here is derived from an EMBL/GenBank/DDBJ whole genome shotgun (WGS) entry which is preliminary data.</text>
</comment>
<proteinExistence type="inferred from homology"/>
<dbReference type="AlphaFoldDB" id="A0A1V2IJ58"/>
<gene>
    <name evidence="4" type="ORF">BL253_05425</name>
</gene>
<dbReference type="PANTHER" id="PTHR42932">
    <property type="entry name" value="GENERAL STRESS PROTEIN 20U"/>
    <property type="match status" value="1"/>
</dbReference>
<dbReference type="OrthoDB" id="9797687at2"/>
<dbReference type="InterPro" id="IPR008331">
    <property type="entry name" value="Ferritin_DPS_dom"/>
</dbReference>
<dbReference type="InterPro" id="IPR009078">
    <property type="entry name" value="Ferritin-like_SF"/>
</dbReference>
<keyword evidence="5" id="KW-1185">Reference proteome</keyword>
<evidence type="ECO:0000259" key="3">
    <source>
        <dbReference type="Pfam" id="PF00210"/>
    </source>
</evidence>
<protein>
    <submittedName>
        <fullName evidence="4">DNA starvation/stationary phase protection protein</fullName>
    </submittedName>
</protein>
<organism evidence="4 5">
    <name type="scientific">Pseudofrankia asymbiotica</name>
    <dbReference type="NCBI Taxonomy" id="1834516"/>
    <lineage>
        <taxon>Bacteria</taxon>
        <taxon>Bacillati</taxon>
        <taxon>Actinomycetota</taxon>
        <taxon>Actinomycetes</taxon>
        <taxon>Frankiales</taxon>
        <taxon>Frankiaceae</taxon>
        <taxon>Pseudofrankia</taxon>
    </lineage>
</organism>
<evidence type="ECO:0000313" key="5">
    <source>
        <dbReference type="Proteomes" id="UP000188929"/>
    </source>
</evidence>
<dbReference type="SUPFAM" id="SSF47240">
    <property type="entry name" value="Ferritin-like"/>
    <property type="match status" value="1"/>
</dbReference>
<dbReference type="Proteomes" id="UP000188929">
    <property type="component" value="Unassembled WGS sequence"/>
</dbReference>
<dbReference type="PRINTS" id="PR01346">
    <property type="entry name" value="HELNAPAPROT"/>
</dbReference>
<reference evidence="5" key="1">
    <citation type="submission" date="2016-10" db="EMBL/GenBank/DDBJ databases">
        <title>Frankia sp. NRRL B-16386 Genome sequencing.</title>
        <authorList>
            <person name="Ghodhbane-Gtari F."/>
            <person name="Swanson E."/>
            <person name="Gueddou A."/>
            <person name="Hezbri K."/>
            <person name="Ktari K."/>
            <person name="Nouioui I."/>
            <person name="Morris K."/>
            <person name="Simpson S."/>
            <person name="Abebe-Akele F."/>
            <person name="Thomas K."/>
            <person name="Gtari M."/>
            <person name="Tisa L.S."/>
        </authorList>
    </citation>
    <scope>NUCLEOTIDE SEQUENCE [LARGE SCALE GENOMIC DNA]</scope>
    <source>
        <strain evidence="5">NRRL B-16386</strain>
    </source>
</reference>
<dbReference type="PANTHER" id="PTHR42932:SF2">
    <property type="entry name" value="DNA PROTECTION DURING STARVATION PROTEIN 1"/>
    <property type="match status" value="1"/>
</dbReference>